<dbReference type="SUPFAM" id="SSF55347">
    <property type="entry name" value="Glyceraldehyde-3-phosphate dehydrogenase-like, C-terminal domain"/>
    <property type="match status" value="1"/>
</dbReference>
<evidence type="ECO:0008006" key="5">
    <source>
        <dbReference type="Google" id="ProtNLM"/>
    </source>
</evidence>
<keyword evidence="1" id="KW-0560">Oxidoreductase</keyword>
<dbReference type="PANTHER" id="PTHR43818">
    <property type="entry name" value="BCDNA.GH03377"/>
    <property type="match status" value="1"/>
</dbReference>
<organism evidence="4">
    <name type="scientific">marine sediment metagenome</name>
    <dbReference type="NCBI Taxonomy" id="412755"/>
    <lineage>
        <taxon>unclassified sequences</taxon>
        <taxon>metagenomes</taxon>
        <taxon>ecological metagenomes</taxon>
    </lineage>
</organism>
<name>X1P946_9ZZZZ</name>
<protein>
    <recommendedName>
        <fullName evidence="5">Gfo/Idh/MocA-like oxidoreductase N-terminal domain-containing protein</fullName>
    </recommendedName>
</protein>
<dbReference type="InterPro" id="IPR055170">
    <property type="entry name" value="GFO_IDH_MocA-like_dom"/>
</dbReference>
<dbReference type="AlphaFoldDB" id="X1P946"/>
<feature type="non-terminal residue" evidence="4">
    <location>
        <position position="1"/>
    </location>
</feature>
<dbReference type="EMBL" id="BARV01026265">
    <property type="protein sequence ID" value="GAI38961.1"/>
    <property type="molecule type" value="Genomic_DNA"/>
</dbReference>
<dbReference type="Gene3D" id="3.30.360.10">
    <property type="entry name" value="Dihydrodipicolinate Reductase, domain 2"/>
    <property type="match status" value="1"/>
</dbReference>
<feature type="domain" description="Gfo/Idh/MocA-like oxidoreductase N-terminal" evidence="2">
    <location>
        <begin position="2"/>
        <end position="123"/>
    </location>
</feature>
<evidence type="ECO:0000256" key="1">
    <source>
        <dbReference type="ARBA" id="ARBA00023002"/>
    </source>
</evidence>
<evidence type="ECO:0000259" key="2">
    <source>
        <dbReference type="Pfam" id="PF01408"/>
    </source>
</evidence>
<dbReference type="Pfam" id="PF22725">
    <property type="entry name" value="GFO_IDH_MocA_C3"/>
    <property type="match status" value="1"/>
</dbReference>
<dbReference type="Gene3D" id="3.40.50.720">
    <property type="entry name" value="NAD(P)-binding Rossmann-like Domain"/>
    <property type="match status" value="1"/>
</dbReference>
<evidence type="ECO:0000313" key="4">
    <source>
        <dbReference type="EMBL" id="GAI38961.1"/>
    </source>
</evidence>
<reference evidence="4" key="1">
    <citation type="journal article" date="2014" name="Front. Microbiol.">
        <title>High frequency of phylogenetically diverse reductive dehalogenase-homologous genes in deep subseafloor sedimentary metagenomes.</title>
        <authorList>
            <person name="Kawai M."/>
            <person name="Futagami T."/>
            <person name="Toyoda A."/>
            <person name="Takaki Y."/>
            <person name="Nishi S."/>
            <person name="Hori S."/>
            <person name="Arai W."/>
            <person name="Tsubouchi T."/>
            <person name="Morono Y."/>
            <person name="Uchiyama I."/>
            <person name="Ito T."/>
            <person name="Fujiyama A."/>
            <person name="Inagaki F."/>
            <person name="Takami H."/>
        </authorList>
    </citation>
    <scope>NUCLEOTIDE SEQUENCE</scope>
    <source>
        <strain evidence="4">Expedition CK06-06</strain>
    </source>
</reference>
<feature type="non-terminal residue" evidence="4">
    <location>
        <position position="263"/>
    </location>
</feature>
<sequence length="263" mass="29745">LIGYKFMGKTHSYAIGNAKFFFKDIKEPVKKVICGRTEHLVKQAAKDFGWEEYCTDWKEVVNRDDIDVVDIVTPTINHMEISVEAAKSGKHVFCEKPLAMNAKEAKIMLDTAEKHKIKHMVGYNYRKVPAIGLAKKLISDGKLGEIYHFRGCYLQDWIMDPEFPAIWKLNKKIAGSGPHGDLNAHIIDLARYLVGEIDKVVGMQETFIKERPKPKEEKKLTTMLTAGGEKKKNYIKVTVDDATAFLSKFKSGALGTFEATRFA</sequence>
<evidence type="ECO:0000259" key="3">
    <source>
        <dbReference type="Pfam" id="PF22725"/>
    </source>
</evidence>
<comment type="caution">
    <text evidence="4">The sequence shown here is derived from an EMBL/GenBank/DDBJ whole genome shotgun (WGS) entry which is preliminary data.</text>
</comment>
<proteinExistence type="predicted"/>
<gene>
    <name evidence="4" type="ORF">S06H3_42471</name>
</gene>
<dbReference type="GO" id="GO:0000166">
    <property type="term" value="F:nucleotide binding"/>
    <property type="evidence" value="ECO:0007669"/>
    <property type="project" value="InterPro"/>
</dbReference>
<accession>X1P946</accession>
<dbReference type="SUPFAM" id="SSF51735">
    <property type="entry name" value="NAD(P)-binding Rossmann-fold domains"/>
    <property type="match status" value="1"/>
</dbReference>
<dbReference type="GO" id="GO:0016491">
    <property type="term" value="F:oxidoreductase activity"/>
    <property type="evidence" value="ECO:0007669"/>
    <property type="project" value="UniProtKB-KW"/>
</dbReference>
<dbReference type="Pfam" id="PF01408">
    <property type="entry name" value="GFO_IDH_MocA"/>
    <property type="match status" value="1"/>
</dbReference>
<dbReference type="InterPro" id="IPR000683">
    <property type="entry name" value="Gfo/Idh/MocA-like_OxRdtase_N"/>
</dbReference>
<dbReference type="PANTHER" id="PTHR43818:SF11">
    <property type="entry name" value="BCDNA.GH03377"/>
    <property type="match status" value="1"/>
</dbReference>
<dbReference type="InterPro" id="IPR036291">
    <property type="entry name" value="NAD(P)-bd_dom_sf"/>
</dbReference>
<feature type="domain" description="GFO/IDH/MocA-like oxidoreductase" evidence="3">
    <location>
        <begin position="134"/>
        <end position="262"/>
    </location>
</feature>
<dbReference type="InterPro" id="IPR050463">
    <property type="entry name" value="Gfo/Idh/MocA_oxidrdct_glycsds"/>
</dbReference>